<proteinExistence type="predicted"/>
<sequence>MIDTSKHIQSSIHGALPIHPNIVTLYSTLETSSFQLLILEYVHGLDPLSFLSKTYPYVRAGSLPVDTPPKVELSLPRTRLIASIFTQMCDAVSQCHKISVYHRDIKPQNFLVLDAGRGMNQDVSSEPRVVVKLLDFSLATTAVDSTDLSCGSVPYMSYECRNNLASTYKPRAADIWSLGIVLVNM</sequence>
<comment type="caution">
    <text evidence="1">The sequence shown here is derived from an EMBL/GenBank/DDBJ whole genome shotgun (WGS) entry which is preliminary data.</text>
</comment>
<dbReference type="EMBL" id="MU277205">
    <property type="protein sequence ID" value="KAI0062839.1"/>
    <property type="molecule type" value="Genomic_DNA"/>
</dbReference>
<accession>A0ACB8T262</accession>
<reference evidence="1" key="1">
    <citation type="submission" date="2021-03" db="EMBL/GenBank/DDBJ databases">
        <authorList>
            <consortium name="DOE Joint Genome Institute"/>
            <person name="Ahrendt S."/>
            <person name="Looney B.P."/>
            <person name="Miyauchi S."/>
            <person name="Morin E."/>
            <person name="Drula E."/>
            <person name="Courty P.E."/>
            <person name="Chicoki N."/>
            <person name="Fauchery L."/>
            <person name="Kohler A."/>
            <person name="Kuo A."/>
            <person name="Labutti K."/>
            <person name="Pangilinan J."/>
            <person name="Lipzen A."/>
            <person name="Riley R."/>
            <person name="Andreopoulos W."/>
            <person name="He G."/>
            <person name="Johnson J."/>
            <person name="Barry K.W."/>
            <person name="Grigoriev I.V."/>
            <person name="Nagy L."/>
            <person name="Hibbett D."/>
            <person name="Henrissat B."/>
            <person name="Matheny P.B."/>
            <person name="Labbe J."/>
            <person name="Martin F."/>
        </authorList>
    </citation>
    <scope>NUCLEOTIDE SEQUENCE</scope>
    <source>
        <strain evidence="1">HHB10654</strain>
    </source>
</reference>
<name>A0ACB8T262_9AGAM</name>
<evidence type="ECO:0000313" key="2">
    <source>
        <dbReference type="Proteomes" id="UP000814140"/>
    </source>
</evidence>
<gene>
    <name evidence="1" type="ORF">BV25DRAFT_1803036</name>
</gene>
<dbReference type="Proteomes" id="UP000814140">
    <property type="component" value="Unassembled WGS sequence"/>
</dbReference>
<evidence type="ECO:0000313" key="1">
    <source>
        <dbReference type="EMBL" id="KAI0062839.1"/>
    </source>
</evidence>
<organism evidence="1 2">
    <name type="scientific">Artomyces pyxidatus</name>
    <dbReference type="NCBI Taxonomy" id="48021"/>
    <lineage>
        <taxon>Eukaryota</taxon>
        <taxon>Fungi</taxon>
        <taxon>Dikarya</taxon>
        <taxon>Basidiomycota</taxon>
        <taxon>Agaricomycotina</taxon>
        <taxon>Agaricomycetes</taxon>
        <taxon>Russulales</taxon>
        <taxon>Auriscalpiaceae</taxon>
        <taxon>Artomyces</taxon>
    </lineage>
</organism>
<keyword evidence="2" id="KW-1185">Reference proteome</keyword>
<reference evidence="1" key="2">
    <citation type="journal article" date="2022" name="New Phytol.">
        <title>Evolutionary transition to the ectomycorrhizal habit in the genomes of a hyperdiverse lineage of mushroom-forming fungi.</title>
        <authorList>
            <person name="Looney B."/>
            <person name="Miyauchi S."/>
            <person name="Morin E."/>
            <person name="Drula E."/>
            <person name="Courty P.E."/>
            <person name="Kohler A."/>
            <person name="Kuo A."/>
            <person name="LaButti K."/>
            <person name="Pangilinan J."/>
            <person name="Lipzen A."/>
            <person name="Riley R."/>
            <person name="Andreopoulos W."/>
            <person name="He G."/>
            <person name="Johnson J."/>
            <person name="Nolan M."/>
            <person name="Tritt A."/>
            <person name="Barry K.W."/>
            <person name="Grigoriev I.V."/>
            <person name="Nagy L.G."/>
            <person name="Hibbett D."/>
            <person name="Henrissat B."/>
            <person name="Matheny P.B."/>
            <person name="Labbe J."/>
            <person name="Martin F.M."/>
        </authorList>
    </citation>
    <scope>NUCLEOTIDE SEQUENCE</scope>
    <source>
        <strain evidence="1">HHB10654</strain>
    </source>
</reference>
<protein>
    <submittedName>
        <fullName evidence="1">Kinase-like protein</fullName>
    </submittedName>
</protein>